<evidence type="ECO:0000313" key="6">
    <source>
        <dbReference type="Proteomes" id="UP000769528"/>
    </source>
</evidence>
<feature type="region of interest" description="Disordered" evidence="4">
    <location>
        <begin position="27"/>
        <end position="49"/>
    </location>
</feature>
<reference evidence="5" key="1">
    <citation type="journal article" date="2021" name="Open Biol.">
        <title>Shared evolutionary footprints suggest mitochondrial oxidative damage underlies multiple complex I losses in fungi.</title>
        <authorList>
            <person name="Schikora-Tamarit M.A."/>
            <person name="Marcet-Houben M."/>
            <person name="Nosek J."/>
            <person name="Gabaldon T."/>
        </authorList>
    </citation>
    <scope>NUCLEOTIDE SEQUENCE</scope>
    <source>
        <strain evidence="5">CBS6341</strain>
    </source>
</reference>
<proteinExistence type="inferred from homology"/>
<reference evidence="5" key="2">
    <citation type="submission" date="2021-01" db="EMBL/GenBank/DDBJ databases">
        <authorList>
            <person name="Schikora-Tamarit M.A."/>
        </authorList>
    </citation>
    <scope>NUCLEOTIDE SEQUENCE</scope>
    <source>
        <strain evidence="5">CBS6341</strain>
    </source>
</reference>
<dbReference type="InterPro" id="IPR049629">
    <property type="entry name" value="DPY30_SDC1_DD"/>
</dbReference>
<protein>
    <recommendedName>
        <fullName evidence="7">COMPASS component SDC1</fullName>
    </recommendedName>
</protein>
<dbReference type="Pfam" id="PF05186">
    <property type="entry name" value="Dpy-30"/>
    <property type="match status" value="1"/>
</dbReference>
<dbReference type="OrthoDB" id="417678at2759"/>
<comment type="caution">
    <text evidence="5">The sequence shown here is derived from an EMBL/GenBank/DDBJ whole genome shotgun (WGS) entry which is preliminary data.</text>
</comment>
<name>A0A9P8THD8_9ASCO</name>
<evidence type="ECO:0008006" key="7">
    <source>
        <dbReference type="Google" id="ProtNLM"/>
    </source>
</evidence>
<keyword evidence="3" id="KW-0539">Nucleus</keyword>
<feature type="compositionally biased region" description="Polar residues" evidence="4">
    <location>
        <begin position="35"/>
        <end position="45"/>
    </location>
</feature>
<evidence type="ECO:0000256" key="2">
    <source>
        <dbReference type="ARBA" id="ARBA00010849"/>
    </source>
</evidence>
<evidence type="ECO:0000313" key="5">
    <source>
        <dbReference type="EMBL" id="KAH3678441.1"/>
    </source>
</evidence>
<dbReference type="EMBL" id="JAEUBF010000443">
    <property type="protein sequence ID" value="KAH3678441.1"/>
    <property type="molecule type" value="Genomic_DNA"/>
</dbReference>
<dbReference type="GO" id="GO:0005634">
    <property type="term" value="C:nucleus"/>
    <property type="evidence" value="ECO:0007669"/>
    <property type="project" value="UniProtKB-SubCell"/>
</dbReference>
<comment type="subcellular location">
    <subcellularLocation>
        <location evidence="1">Nucleus</location>
    </subcellularLocation>
</comment>
<evidence type="ECO:0000256" key="4">
    <source>
        <dbReference type="SAM" id="MobiDB-lite"/>
    </source>
</evidence>
<gene>
    <name evidence="5" type="ORF">WICMUC_001458</name>
</gene>
<keyword evidence="6" id="KW-1185">Reference proteome</keyword>
<dbReference type="AlphaFoldDB" id="A0A9P8THD8"/>
<comment type="similarity">
    <text evidence="2">Belongs to the dpy-30 family.</text>
</comment>
<organism evidence="5 6">
    <name type="scientific">Wickerhamomyces mucosus</name>
    <dbReference type="NCBI Taxonomy" id="1378264"/>
    <lineage>
        <taxon>Eukaryota</taxon>
        <taxon>Fungi</taxon>
        <taxon>Dikarya</taxon>
        <taxon>Ascomycota</taxon>
        <taxon>Saccharomycotina</taxon>
        <taxon>Saccharomycetes</taxon>
        <taxon>Phaffomycetales</taxon>
        <taxon>Wickerhamomycetaceae</taxon>
        <taxon>Wickerhamomyces</taxon>
    </lineage>
</organism>
<dbReference type="Proteomes" id="UP000769528">
    <property type="component" value="Unassembled WGS sequence"/>
</dbReference>
<dbReference type="InterPro" id="IPR007858">
    <property type="entry name" value="Dpy-30_motif"/>
</dbReference>
<evidence type="ECO:0000256" key="3">
    <source>
        <dbReference type="ARBA" id="ARBA00023242"/>
    </source>
</evidence>
<dbReference type="CDD" id="cd22965">
    <property type="entry name" value="DD_DPY30_SDC1"/>
    <property type="match status" value="1"/>
</dbReference>
<sequence length="114" mass="12978">MSVNSPLNQELSKQEPIKQESEELLELGENLDQEASTQNTTTRNTPVPKELQFQVPEDQPVHKIIGGAPVRQWLNEHITPHLLDAVREIAKKQPEDPLRQLGELLITKSEELKK</sequence>
<accession>A0A9P8THD8</accession>
<evidence type="ECO:0000256" key="1">
    <source>
        <dbReference type="ARBA" id="ARBA00004123"/>
    </source>
</evidence>
<dbReference type="Gene3D" id="1.20.890.10">
    <property type="entry name" value="cAMP-dependent protein kinase regulatory subunit, dimerization-anchoring domain"/>
    <property type="match status" value="1"/>
</dbReference>